<dbReference type="SUPFAM" id="SSF46785">
    <property type="entry name" value="Winged helix' DNA-binding domain"/>
    <property type="match status" value="1"/>
</dbReference>
<dbReference type="InterPro" id="IPR036388">
    <property type="entry name" value="WH-like_DNA-bd_sf"/>
</dbReference>
<dbReference type="Gene3D" id="1.20.120.530">
    <property type="entry name" value="GntR ligand-binding domain-like"/>
    <property type="match status" value="1"/>
</dbReference>
<dbReference type="PANTHER" id="PTHR43537:SF24">
    <property type="entry name" value="GLUCONATE OPERON TRANSCRIPTIONAL REPRESSOR"/>
    <property type="match status" value="1"/>
</dbReference>
<dbReference type="InterPro" id="IPR008920">
    <property type="entry name" value="TF_FadR/GntR_C"/>
</dbReference>
<dbReference type="Gene3D" id="1.10.10.10">
    <property type="entry name" value="Winged helix-like DNA-binding domain superfamily/Winged helix DNA-binding domain"/>
    <property type="match status" value="1"/>
</dbReference>
<keyword evidence="1" id="KW-0805">Transcription regulation</keyword>
<keyword evidence="6" id="KW-1185">Reference proteome</keyword>
<dbReference type="Pfam" id="PF00392">
    <property type="entry name" value="GntR"/>
    <property type="match status" value="1"/>
</dbReference>
<dbReference type="GO" id="GO:0003700">
    <property type="term" value="F:DNA-binding transcription factor activity"/>
    <property type="evidence" value="ECO:0007669"/>
    <property type="project" value="InterPro"/>
</dbReference>
<evidence type="ECO:0000256" key="3">
    <source>
        <dbReference type="ARBA" id="ARBA00023163"/>
    </source>
</evidence>
<dbReference type="InterPro" id="IPR000524">
    <property type="entry name" value="Tscrpt_reg_HTH_GntR"/>
</dbReference>
<protein>
    <submittedName>
        <fullName evidence="5">Transcriptional regulator</fullName>
    </submittedName>
</protein>
<evidence type="ECO:0000313" key="5">
    <source>
        <dbReference type="EMBL" id="AFK08280.1"/>
    </source>
</evidence>
<dbReference type="GO" id="GO:0003677">
    <property type="term" value="F:DNA binding"/>
    <property type="evidence" value="ECO:0007669"/>
    <property type="project" value="UniProtKB-KW"/>
</dbReference>
<keyword evidence="3" id="KW-0804">Transcription</keyword>
<dbReference type="InterPro" id="IPR036390">
    <property type="entry name" value="WH_DNA-bd_sf"/>
</dbReference>
<dbReference type="SUPFAM" id="SSF48008">
    <property type="entry name" value="GntR ligand-binding domain-like"/>
    <property type="match status" value="1"/>
</dbReference>
<accession>I2F8M7</accession>
<proteinExistence type="predicted"/>
<organism evidence="5 6">
    <name type="scientific">Mesotoga prima MesG1.Ag.4.2</name>
    <dbReference type="NCBI Taxonomy" id="660470"/>
    <lineage>
        <taxon>Bacteria</taxon>
        <taxon>Thermotogati</taxon>
        <taxon>Thermotogota</taxon>
        <taxon>Thermotogae</taxon>
        <taxon>Kosmotogales</taxon>
        <taxon>Kosmotogaceae</taxon>
        <taxon>Mesotoga</taxon>
    </lineage>
</organism>
<name>I2F8M7_9BACT</name>
<dbReference type="Proteomes" id="UP000002881">
    <property type="component" value="Chromosome"/>
</dbReference>
<dbReference type="Pfam" id="PF07729">
    <property type="entry name" value="FCD"/>
    <property type="match status" value="1"/>
</dbReference>
<dbReference type="PROSITE" id="PS50949">
    <property type="entry name" value="HTH_GNTR"/>
    <property type="match status" value="1"/>
</dbReference>
<evidence type="ECO:0000313" key="6">
    <source>
        <dbReference type="Proteomes" id="UP000002881"/>
    </source>
</evidence>
<dbReference type="SMART" id="SM00345">
    <property type="entry name" value="HTH_GNTR"/>
    <property type="match status" value="1"/>
</dbReference>
<dbReference type="InterPro" id="IPR011711">
    <property type="entry name" value="GntR_C"/>
</dbReference>
<dbReference type="HOGENOM" id="CLU_017584_5_3_0"/>
<dbReference type="eggNOG" id="COG1802">
    <property type="taxonomic scope" value="Bacteria"/>
</dbReference>
<evidence type="ECO:0000256" key="1">
    <source>
        <dbReference type="ARBA" id="ARBA00023015"/>
    </source>
</evidence>
<evidence type="ECO:0000256" key="2">
    <source>
        <dbReference type="ARBA" id="ARBA00023125"/>
    </source>
</evidence>
<evidence type="ECO:0000259" key="4">
    <source>
        <dbReference type="PROSITE" id="PS50949"/>
    </source>
</evidence>
<dbReference type="PANTHER" id="PTHR43537">
    <property type="entry name" value="TRANSCRIPTIONAL REGULATOR, GNTR FAMILY"/>
    <property type="match status" value="1"/>
</dbReference>
<keyword evidence="2" id="KW-0238">DNA-binding</keyword>
<sequence>MNRSADTNHFHGIQYQLYRSIRNSIVELEIPPGSRLTIDRLKRIYGVSSTPVRGALHKLKEDGLVAPGIAKSFYVKEILEEDVRKLFPIRFVLEKLALSESIFRIDRETISNLIVRMRKHLAEPEETKNNVPYDIDYRLHREILSNCNNEYLIEMMSKISILITRMRNVIKYYLLEQQKDWIICEMEEHFKIAQGILEGDLEKASNALETHLIHSMGMICSILGSNNVEYTARGSFVELED</sequence>
<dbReference type="SMART" id="SM00895">
    <property type="entry name" value="FCD"/>
    <property type="match status" value="1"/>
</dbReference>
<feature type="domain" description="HTH gntR-type" evidence="4">
    <location>
        <begin position="11"/>
        <end position="78"/>
    </location>
</feature>
<reference evidence="5 6" key="1">
    <citation type="journal article" date="2012" name="Genome Biol. Evol.">
        <title>Genome Sequence of the Mesophilic Thermotogales Bacterium Mesotoga prima MesG1.Ag.4.2 Reveals the Largest Thermotogales Genome To Date.</title>
        <authorList>
            <person name="Zhaxybayeva O."/>
            <person name="Swithers K.S."/>
            <person name="Foght J."/>
            <person name="Green A.G."/>
            <person name="Bruce D."/>
            <person name="Detter C."/>
            <person name="Han S."/>
            <person name="Teshima H."/>
            <person name="Han J."/>
            <person name="Woyke T."/>
            <person name="Pitluck S."/>
            <person name="Nolan M."/>
            <person name="Ivanova N."/>
            <person name="Pati A."/>
            <person name="Land M.L."/>
            <person name="Dlutek M."/>
            <person name="Doolittle W.F."/>
            <person name="Noll K.M."/>
            <person name="Nesbo C.L."/>
        </authorList>
    </citation>
    <scope>NUCLEOTIDE SEQUENCE [LARGE SCALE GENOMIC DNA]</scope>
    <source>
        <strain evidence="6">mesG1.Ag.4.2</strain>
    </source>
</reference>
<dbReference type="RefSeq" id="WP_014731975.1">
    <property type="nucleotide sequence ID" value="NC_017934.1"/>
</dbReference>
<dbReference type="EMBL" id="CP003532">
    <property type="protein sequence ID" value="AFK08280.1"/>
    <property type="molecule type" value="Genomic_DNA"/>
</dbReference>
<dbReference type="KEGG" id="mpg:Theba_2681"/>
<dbReference type="GeneID" id="87108380"/>
<gene>
    <name evidence="5" type="ORF">Theba_2681</name>
</gene>
<dbReference type="STRING" id="660470.Theba_2681"/>
<dbReference type="AlphaFoldDB" id="I2F8M7"/>